<accession>A0ABR6U6L5</accession>
<organism evidence="6 7">
    <name type="scientific">Nocardioides deserti</name>
    <dbReference type="NCBI Taxonomy" id="1588644"/>
    <lineage>
        <taxon>Bacteria</taxon>
        <taxon>Bacillati</taxon>
        <taxon>Actinomycetota</taxon>
        <taxon>Actinomycetes</taxon>
        <taxon>Propionibacteriales</taxon>
        <taxon>Nocardioidaceae</taxon>
        <taxon>Nocardioides</taxon>
    </lineage>
</organism>
<keyword evidence="3" id="KW-0520">NAD</keyword>
<keyword evidence="4" id="KW-0443">Lipid metabolism</keyword>
<sequence>MRGLVGKVVVVTGGASGIGRACVERFVEEGCTTIVADVQREPGEAVADELGDLASYLHLDVTDEESIAALVDTVVERHGRLDVFMANAAVFGAIGPIAEQRTPDVDLTLAVNLRGVILSLKHAARAMVPQGSGVIITTASPGGLIGGAGPHVYSATKAGIIGLTRSVAAELRPRGIRVTAVVPGAIASAMTASALVGDADDLEATAERMAKGSMLGRAGLPEDLAGAVAFLASDDAGYVTGSELFVDAGYTHASGAAYFAGEQHAGAGALLEGGRRTS</sequence>
<keyword evidence="2" id="KW-0560">Oxidoreductase</keyword>
<keyword evidence="5" id="KW-0753">Steroid metabolism</keyword>
<dbReference type="PRINTS" id="PR00080">
    <property type="entry name" value="SDRFAMILY"/>
</dbReference>
<reference evidence="6 7" key="1">
    <citation type="submission" date="2020-08" db="EMBL/GenBank/DDBJ databases">
        <title>novel species in genus Nocardioides.</title>
        <authorList>
            <person name="Zhang G."/>
        </authorList>
    </citation>
    <scope>NUCLEOTIDE SEQUENCE [LARGE SCALE GENOMIC DNA]</scope>
    <source>
        <strain evidence="6 7">SC8A-24</strain>
    </source>
</reference>
<dbReference type="InterPro" id="IPR002347">
    <property type="entry name" value="SDR_fam"/>
</dbReference>
<dbReference type="Gene3D" id="3.40.50.720">
    <property type="entry name" value="NAD(P)-binding Rossmann-like Domain"/>
    <property type="match status" value="1"/>
</dbReference>
<protein>
    <submittedName>
        <fullName evidence="6">SDR family oxidoreductase</fullName>
    </submittedName>
</protein>
<comment type="similarity">
    <text evidence="1">Belongs to the short-chain dehydrogenases/reductases (SDR) family.</text>
</comment>
<dbReference type="PRINTS" id="PR00081">
    <property type="entry name" value="GDHRDH"/>
</dbReference>
<dbReference type="SUPFAM" id="SSF51735">
    <property type="entry name" value="NAD(P)-binding Rossmann-fold domains"/>
    <property type="match status" value="1"/>
</dbReference>
<dbReference type="Proteomes" id="UP000604001">
    <property type="component" value="Unassembled WGS sequence"/>
</dbReference>
<dbReference type="EMBL" id="JACMYC010000003">
    <property type="protein sequence ID" value="MBC2960079.1"/>
    <property type="molecule type" value="Genomic_DNA"/>
</dbReference>
<dbReference type="PANTHER" id="PTHR43180:SF28">
    <property type="entry name" value="NAD(P)-BINDING ROSSMANN-FOLD SUPERFAMILY PROTEIN"/>
    <property type="match status" value="1"/>
</dbReference>
<evidence type="ECO:0000256" key="2">
    <source>
        <dbReference type="ARBA" id="ARBA00023002"/>
    </source>
</evidence>
<evidence type="ECO:0000256" key="1">
    <source>
        <dbReference type="ARBA" id="ARBA00006484"/>
    </source>
</evidence>
<evidence type="ECO:0000313" key="7">
    <source>
        <dbReference type="Proteomes" id="UP000604001"/>
    </source>
</evidence>
<proteinExistence type="inferred from homology"/>
<name>A0ABR6U6L5_9ACTN</name>
<evidence type="ECO:0000256" key="4">
    <source>
        <dbReference type="ARBA" id="ARBA00023098"/>
    </source>
</evidence>
<evidence type="ECO:0000313" key="6">
    <source>
        <dbReference type="EMBL" id="MBC2960079.1"/>
    </source>
</evidence>
<keyword evidence="7" id="KW-1185">Reference proteome</keyword>
<evidence type="ECO:0000256" key="5">
    <source>
        <dbReference type="ARBA" id="ARBA00023221"/>
    </source>
</evidence>
<evidence type="ECO:0000256" key="3">
    <source>
        <dbReference type="ARBA" id="ARBA00023027"/>
    </source>
</evidence>
<dbReference type="RefSeq" id="WP_186345331.1">
    <property type="nucleotide sequence ID" value="NZ_BMMR01000003.1"/>
</dbReference>
<comment type="caution">
    <text evidence="6">The sequence shown here is derived from an EMBL/GenBank/DDBJ whole genome shotgun (WGS) entry which is preliminary data.</text>
</comment>
<gene>
    <name evidence="6" type="ORF">H7344_07195</name>
</gene>
<dbReference type="PANTHER" id="PTHR43180">
    <property type="entry name" value="3-OXOACYL-(ACYL-CARRIER-PROTEIN) REDUCTASE (AFU_ORTHOLOGUE AFUA_6G11210)"/>
    <property type="match status" value="1"/>
</dbReference>
<dbReference type="InterPro" id="IPR036291">
    <property type="entry name" value="NAD(P)-bd_dom_sf"/>
</dbReference>
<dbReference type="Pfam" id="PF13561">
    <property type="entry name" value="adh_short_C2"/>
    <property type="match status" value="1"/>
</dbReference>